<proteinExistence type="inferred from homology"/>
<dbReference type="InterPro" id="IPR049734">
    <property type="entry name" value="NudC-like_C"/>
</dbReference>
<comment type="similarity">
    <text evidence="3">Belongs to the Nudix hydrolase family. NudC subfamily.</text>
</comment>
<name>A0AAW0DPZ4_9AGAR</name>
<dbReference type="Gene3D" id="3.90.79.10">
    <property type="entry name" value="Nucleoside Triphosphate Pyrophosphohydrolase"/>
    <property type="match status" value="1"/>
</dbReference>
<dbReference type="CDD" id="cd03429">
    <property type="entry name" value="NUDIX_NADH_pyrophosphatase_Nudt13"/>
    <property type="match status" value="1"/>
</dbReference>
<evidence type="ECO:0000313" key="13">
    <source>
        <dbReference type="Proteomes" id="UP001383192"/>
    </source>
</evidence>
<feature type="domain" description="Nudix hydrolase" evidence="11">
    <location>
        <begin position="230"/>
        <end position="361"/>
    </location>
</feature>
<keyword evidence="13" id="KW-1185">Reference proteome</keyword>
<reference evidence="12 13" key="1">
    <citation type="submission" date="2024-01" db="EMBL/GenBank/DDBJ databases">
        <title>A draft genome for a cacao thread blight-causing isolate of Paramarasmius palmivorus.</title>
        <authorList>
            <person name="Baruah I.K."/>
            <person name="Bukari Y."/>
            <person name="Amoako-Attah I."/>
            <person name="Meinhardt L.W."/>
            <person name="Bailey B.A."/>
            <person name="Cohen S.P."/>
        </authorList>
    </citation>
    <scope>NUCLEOTIDE SEQUENCE [LARGE SCALE GENOMIC DNA]</scope>
    <source>
        <strain evidence="12 13">GH-12</strain>
    </source>
</reference>
<dbReference type="GO" id="GO:0005777">
    <property type="term" value="C:peroxisome"/>
    <property type="evidence" value="ECO:0007669"/>
    <property type="project" value="TreeGrafter"/>
</dbReference>
<protein>
    <recommendedName>
        <fullName evidence="4">NAD(+) diphosphatase</fullName>
        <ecNumber evidence="4">3.6.1.22</ecNumber>
    </recommendedName>
</protein>
<dbReference type="GO" id="GO:0005829">
    <property type="term" value="C:cytosol"/>
    <property type="evidence" value="ECO:0007669"/>
    <property type="project" value="TreeGrafter"/>
</dbReference>
<evidence type="ECO:0000256" key="1">
    <source>
        <dbReference type="ARBA" id="ARBA00001946"/>
    </source>
</evidence>
<keyword evidence="6 12" id="KW-0378">Hydrolase</keyword>
<evidence type="ECO:0000313" key="12">
    <source>
        <dbReference type="EMBL" id="KAK7052870.1"/>
    </source>
</evidence>
<comment type="caution">
    <text evidence="12">The sequence shown here is derived from an EMBL/GenBank/DDBJ whole genome shotgun (WGS) entry which is preliminary data.</text>
</comment>
<dbReference type="PROSITE" id="PS51462">
    <property type="entry name" value="NUDIX"/>
    <property type="match status" value="1"/>
</dbReference>
<evidence type="ECO:0000256" key="9">
    <source>
        <dbReference type="ARBA" id="ARBA00023679"/>
    </source>
</evidence>
<dbReference type="Pfam" id="PF00293">
    <property type="entry name" value="NUDIX"/>
    <property type="match status" value="1"/>
</dbReference>
<evidence type="ECO:0000256" key="3">
    <source>
        <dbReference type="ARBA" id="ARBA00009595"/>
    </source>
</evidence>
<dbReference type="SUPFAM" id="SSF55811">
    <property type="entry name" value="Nudix"/>
    <property type="match status" value="1"/>
</dbReference>
<dbReference type="AlphaFoldDB" id="A0AAW0DPZ4"/>
<dbReference type="Proteomes" id="UP001383192">
    <property type="component" value="Unassembled WGS sequence"/>
</dbReference>
<evidence type="ECO:0000256" key="10">
    <source>
        <dbReference type="SAM" id="MobiDB-lite"/>
    </source>
</evidence>
<gene>
    <name evidence="12" type="primary">NPY1_1</name>
    <name evidence="12" type="ORF">VNI00_004189</name>
</gene>
<sequence>MNYTPTNFFSGSPLNRLSWLRPSHKFLNAIIASPNTRWLLFKAGPTTSYVSTKLAYLPTRTLLPLLGPSPYFGQSQRAGELLSQSDITHHTEAARHLGVPVVFLGLHETGHGSALPETEFKEDVEAVVNKLEGTPYFAVDEDNVKLEWGEPRSAMGLLDGFEAAVFAEARSMVDWNFRHKFCAGCGAPQYSMWGGWKLSCTRLLLPWGDNHAEGKKPCPSGKGLNNYTHPRTDAVVIMIAIDQSGEKVLLGRSARRKFPLKFYSALAGFIEPGESFEDSVMREMWEEAGVRVWDVTYHSAQPWPYPANLMVGYYARADSTKPIRTDLDNELMDAKWYTRDEILAVLEHQTGTKLDFKKFSQKEKLDEQQQAAALREQQERWRQQNQQNPGEGAGALAHSDPNIVAKQKDGLVETVQEGEPPFRVPPATAIAGMLIRDWAERKIGFPPVQAANL</sequence>
<evidence type="ECO:0000256" key="5">
    <source>
        <dbReference type="ARBA" id="ARBA00022723"/>
    </source>
</evidence>
<comment type="catalytic activity">
    <reaction evidence="9">
        <text>a 5'-end NAD(+)-phospho-ribonucleoside in mRNA + H2O = a 5'-end phospho-adenosine-phospho-ribonucleoside in mRNA + beta-nicotinamide D-ribonucleotide + 2 H(+)</text>
        <dbReference type="Rhea" id="RHEA:60876"/>
        <dbReference type="Rhea" id="RHEA-COMP:15698"/>
        <dbReference type="Rhea" id="RHEA-COMP:15719"/>
        <dbReference type="ChEBI" id="CHEBI:14649"/>
        <dbReference type="ChEBI" id="CHEBI:15377"/>
        <dbReference type="ChEBI" id="CHEBI:15378"/>
        <dbReference type="ChEBI" id="CHEBI:144029"/>
        <dbReference type="ChEBI" id="CHEBI:144051"/>
    </reaction>
    <physiologicalReaction direction="left-to-right" evidence="9">
        <dbReference type="Rhea" id="RHEA:60877"/>
    </physiologicalReaction>
</comment>
<evidence type="ECO:0000259" key="11">
    <source>
        <dbReference type="PROSITE" id="PS51462"/>
    </source>
</evidence>
<dbReference type="Gene3D" id="3.90.79.20">
    <property type="match status" value="1"/>
</dbReference>
<organism evidence="12 13">
    <name type="scientific">Paramarasmius palmivorus</name>
    <dbReference type="NCBI Taxonomy" id="297713"/>
    <lineage>
        <taxon>Eukaryota</taxon>
        <taxon>Fungi</taxon>
        <taxon>Dikarya</taxon>
        <taxon>Basidiomycota</taxon>
        <taxon>Agaricomycotina</taxon>
        <taxon>Agaricomycetes</taxon>
        <taxon>Agaricomycetidae</taxon>
        <taxon>Agaricales</taxon>
        <taxon>Marasmiineae</taxon>
        <taxon>Marasmiaceae</taxon>
        <taxon>Paramarasmius</taxon>
    </lineage>
</organism>
<accession>A0AAW0DPZ4</accession>
<feature type="region of interest" description="Disordered" evidence="10">
    <location>
        <begin position="371"/>
        <end position="400"/>
    </location>
</feature>
<comment type="cofactor">
    <cofactor evidence="2">
        <name>Zn(2+)</name>
        <dbReference type="ChEBI" id="CHEBI:29105"/>
    </cofactor>
</comment>
<dbReference type="EC" id="3.6.1.22" evidence="4"/>
<dbReference type="GO" id="GO:0019677">
    <property type="term" value="P:NAD+ catabolic process"/>
    <property type="evidence" value="ECO:0007669"/>
    <property type="project" value="TreeGrafter"/>
</dbReference>
<evidence type="ECO:0000256" key="6">
    <source>
        <dbReference type="ARBA" id="ARBA00022801"/>
    </source>
</evidence>
<dbReference type="InterPro" id="IPR015797">
    <property type="entry name" value="NUDIX_hydrolase-like_dom_sf"/>
</dbReference>
<keyword evidence="5" id="KW-0479">Metal-binding</keyword>
<evidence type="ECO:0000256" key="8">
    <source>
        <dbReference type="ARBA" id="ARBA00023027"/>
    </source>
</evidence>
<dbReference type="PANTHER" id="PTHR42904">
    <property type="entry name" value="NUDIX HYDROLASE, NUDC SUBFAMILY"/>
    <property type="match status" value="1"/>
</dbReference>
<comment type="cofactor">
    <cofactor evidence="1">
        <name>Mg(2+)</name>
        <dbReference type="ChEBI" id="CHEBI:18420"/>
    </cofactor>
</comment>
<evidence type="ECO:0000256" key="2">
    <source>
        <dbReference type="ARBA" id="ARBA00001947"/>
    </source>
</evidence>
<dbReference type="InterPro" id="IPR050241">
    <property type="entry name" value="NAD-cap_RNA_hydrolase_NudC"/>
</dbReference>
<dbReference type="EMBL" id="JAYKXP010000011">
    <property type="protein sequence ID" value="KAK7052870.1"/>
    <property type="molecule type" value="Genomic_DNA"/>
</dbReference>
<dbReference type="PANTHER" id="PTHR42904:SF6">
    <property type="entry name" value="NAD-CAPPED RNA HYDROLASE NUDT12"/>
    <property type="match status" value="1"/>
</dbReference>
<dbReference type="GO" id="GO:0046872">
    <property type="term" value="F:metal ion binding"/>
    <property type="evidence" value="ECO:0007669"/>
    <property type="project" value="UniProtKB-KW"/>
</dbReference>
<dbReference type="InterPro" id="IPR000086">
    <property type="entry name" value="NUDIX_hydrolase_dom"/>
</dbReference>
<dbReference type="GO" id="GO:0006742">
    <property type="term" value="P:NADP+ catabolic process"/>
    <property type="evidence" value="ECO:0007669"/>
    <property type="project" value="TreeGrafter"/>
</dbReference>
<keyword evidence="8" id="KW-0520">NAD</keyword>
<keyword evidence="7" id="KW-0460">Magnesium</keyword>
<evidence type="ECO:0000256" key="4">
    <source>
        <dbReference type="ARBA" id="ARBA00012381"/>
    </source>
</evidence>
<dbReference type="GO" id="GO:0035529">
    <property type="term" value="F:NADH pyrophosphatase activity"/>
    <property type="evidence" value="ECO:0007669"/>
    <property type="project" value="TreeGrafter"/>
</dbReference>
<evidence type="ECO:0000256" key="7">
    <source>
        <dbReference type="ARBA" id="ARBA00022842"/>
    </source>
</evidence>